<keyword evidence="4 5" id="KW-0472">Membrane</keyword>
<dbReference type="GO" id="GO:0016020">
    <property type="term" value="C:membrane"/>
    <property type="evidence" value="ECO:0007669"/>
    <property type="project" value="UniProtKB-SubCell"/>
</dbReference>
<evidence type="ECO:0000256" key="2">
    <source>
        <dbReference type="ARBA" id="ARBA00022692"/>
    </source>
</evidence>
<gene>
    <name evidence="6" type="ORF">H5410_012276</name>
</gene>
<dbReference type="InterPro" id="IPR006214">
    <property type="entry name" value="Bax_inhibitor_1-related"/>
</dbReference>
<evidence type="ECO:0000256" key="4">
    <source>
        <dbReference type="ARBA" id="ARBA00023136"/>
    </source>
</evidence>
<evidence type="ECO:0000313" key="6">
    <source>
        <dbReference type="EMBL" id="KAG5627058.1"/>
    </source>
</evidence>
<feature type="transmembrane region" description="Helical" evidence="5">
    <location>
        <begin position="343"/>
        <end position="363"/>
    </location>
</feature>
<dbReference type="Proteomes" id="UP000824120">
    <property type="component" value="Chromosome 2"/>
</dbReference>
<feature type="transmembrane region" description="Helical" evidence="5">
    <location>
        <begin position="263"/>
        <end position="282"/>
    </location>
</feature>
<protein>
    <submittedName>
        <fullName evidence="6">Uncharacterized protein</fullName>
    </submittedName>
</protein>
<feature type="transmembrane region" description="Helical" evidence="5">
    <location>
        <begin position="125"/>
        <end position="142"/>
    </location>
</feature>
<keyword evidence="7" id="KW-1185">Reference proteome</keyword>
<comment type="subcellular location">
    <subcellularLocation>
        <location evidence="1">Membrane</location>
        <topology evidence="1">Multi-pass membrane protein</topology>
    </subcellularLocation>
</comment>
<dbReference type="PANTHER" id="PTHR23291:SF106">
    <property type="entry name" value="BAX INHIBITOR 1-LIKE"/>
    <property type="match status" value="1"/>
</dbReference>
<reference evidence="6 7" key="1">
    <citation type="submission" date="2020-09" db="EMBL/GenBank/DDBJ databases">
        <title>De no assembly of potato wild relative species, Solanum commersonii.</title>
        <authorList>
            <person name="Cho K."/>
        </authorList>
    </citation>
    <scope>NUCLEOTIDE SEQUENCE [LARGE SCALE GENOMIC DNA]</scope>
    <source>
        <strain evidence="6">LZ3.2</strain>
        <tissue evidence="6">Leaf</tissue>
    </source>
</reference>
<keyword evidence="3 5" id="KW-1133">Transmembrane helix</keyword>
<feature type="transmembrane region" description="Helical" evidence="5">
    <location>
        <begin position="99"/>
        <end position="119"/>
    </location>
</feature>
<feature type="transmembrane region" description="Helical" evidence="5">
    <location>
        <begin position="401"/>
        <end position="419"/>
    </location>
</feature>
<feature type="transmembrane region" description="Helical" evidence="5">
    <location>
        <begin position="369"/>
        <end position="389"/>
    </location>
</feature>
<dbReference type="PANTHER" id="PTHR23291">
    <property type="entry name" value="BAX INHIBITOR-RELATED"/>
    <property type="match status" value="1"/>
</dbReference>
<evidence type="ECO:0000256" key="1">
    <source>
        <dbReference type="ARBA" id="ARBA00004141"/>
    </source>
</evidence>
<evidence type="ECO:0000256" key="3">
    <source>
        <dbReference type="ARBA" id="ARBA00022989"/>
    </source>
</evidence>
<proteinExistence type="predicted"/>
<evidence type="ECO:0000256" key="5">
    <source>
        <dbReference type="SAM" id="Phobius"/>
    </source>
</evidence>
<feature type="transmembrane region" description="Helical" evidence="5">
    <location>
        <begin position="314"/>
        <end position="336"/>
    </location>
</feature>
<keyword evidence="2 5" id="KW-0812">Transmembrane</keyword>
<accession>A0A9J6AS62</accession>
<comment type="caution">
    <text evidence="6">The sequence shown here is derived from an EMBL/GenBank/DDBJ whole genome shotgun (WGS) entry which is preliminary data.</text>
</comment>
<dbReference type="OrthoDB" id="1296862at2759"/>
<sequence length="459" mass="52445">MKLLDMKLRATNAVRAYFNRNWTREDLLNFGEISEIAYRGLKRVYLTLLCAMLSFTFGYYLHLFWEEVGPFTVLSSVASLLGLYYTLPMAMRVNQRVSLLMITAFFFGASIGFYTKYLFVVHQNFLAGSIMGTGILWFGSLLSRERREIYMACLVHSYALMYSSFMLNALEVLDSHTAHWVLEVTTVQALFLGYLVVYSQEMLYDAGFGEINFVDRTLTVFFHLPAIVAMNAVRAYFVRSWTREDLINTGEMTQHAYASLKRVYLTLFFAMWSFTFGSFLHWTRGAGGLFTVLSSVASLLCLYCISPLRVRTRVLLLMIAAFSIGASIGIFTKYFFEIDQELVCRLLAPPTLGIGIIWFGSTFTRERSAIYMGSLFYSSLLFFSTFNASNSEYIDSHTAHRMLKVCIVFALFMGYVVVYSQEILYDAHFGEIDFVNRTLTVFFRLPGIVVHAARLCLGA</sequence>
<dbReference type="AlphaFoldDB" id="A0A9J6AS62"/>
<organism evidence="6 7">
    <name type="scientific">Solanum commersonii</name>
    <name type="common">Commerson's wild potato</name>
    <name type="synonym">Commerson's nightshade</name>
    <dbReference type="NCBI Taxonomy" id="4109"/>
    <lineage>
        <taxon>Eukaryota</taxon>
        <taxon>Viridiplantae</taxon>
        <taxon>Streptophyta</taxon>
        <taxon>Embryophyta</taxon>
        <taxon>Tracheophyta</taxon>
        <taxon>Spermatophyta</taxon>
        <taxon>Magnoliopsida</taxon>
        <taxon>eudicotyledons</taxon>
        <taxon>Gunneridae</taxon>
        <taxon>Pentapetalae</taxon>
        <taxon>asterids</taxon>
        <taxon>lamiids</taxon>
        <taxon>Solanales</taxon>
        <taxon>Solanaceae</taxon>
        <taxon>Solanoideae</taxon>
        <taxon>Solaneae</taxon>
        <taxon>Solanum</taxon>
    </lineage>
</organism>
<name>A0A9J6AS62_SOLCO</name>
<dbReference type="EMBL" id="JACXVP010000002">
    <property type="protein sequence ID" value="KAG5627058.1"/>
    <property type="molecule type" value="Genomic_DNA"/>
</dbReference>
<feature type="transmembrane region" description="Helical" evidence="5">
    <location>
        <begin position="149"/>
        <end position="167"/>
    </location>
</feature>
<feature type="transmembrane region" description="Helical" evidence="5">
    <location>
        <begin position="68"/>
        <end position="87"/>
    </location>
</feature>
<feature type="transmembrane region" description="Helical" evidence="5">
    <location>
        <begin position="44"/>
        <end position="62"/>
    </location>
</feature>
<evidence type="ECO:0000313" key="7">
    <source>
        <dbReference type="Proteomes" id="UP000824120"/>
    </source>
</evidence>
<feature type="transmembrane region" description="Helical" evidence="5">
    <location>
        <begin position="289"/>
        <end position="308"/>
    </location>
</feature>
<feature type="transmembrane region" description="Helical" evidence="5">
    <location>
        <begin position="179"/>
        <end position="197"/>
    </location>
</feature>